<dbReference type="AlphaFoldDB" id="A0A6M2E592"/>
<dbReference type="EMBL" id="GIDH01000598">
    <property type="protein sequence ID" value="NOV52541.1"/>
    <property type="molecule type" value="Transcribed_RNA"/>
</dbReference>
<sequence>MPMRHPVLSLSVPLGMLGGFGTHVFSIPEWPICLVLCLFSLHYIARKKKATSAPTYISVVTEIYETRDRVTINCRYSEQTITHGSITRFKLSWLTFYARPCSGAKFPFSKFCPIEEF</sequence>
<reference evidence="1" key="1">
    <citation type="submission" date="2019-12" db="EMBL/GenBank/DDBJ databases">
        <title>The sialotranscriptome of the gopher-tortoise tick, Amblyomma tuberculatum.</title>
        <authorList>
            <person name="Karim S."/>
            <person name="Andersen J."/>
            <person name="Kumar D."/>
            <person name="Adamson S."/>
            <person name="Ennen J."/>
            <person name="Qualis C.P."/>
            <person name="Ribeiro J.M.C."/>
        </authorList>
    </citation>
    <scope>NUCLEOTIDE SEQUENCE</scope>
    <source>
        <strain evidence="1">Removed</strain>
        <tissue evidence="1">Salivary glands</tissue>
    </source>
</reference>
<proteinExistence type="predicted"/>
<evidence type="ECO:0000313" key="1">
    <source>
        <dbReference type="EMBL" id="NOV52541.1"/>
    </source>
</evidence>
<protein>
    <submittedName>
        <fullName evidence="1">Uncharacterized protein</fullName>
    </submittedName>
</protein>
<accession>A0A6M2E592</accession>
<name>A0A6M2E592_9ACAR</name>
<organism evidence="1">
    <name type="scientific">Amblyomma tuberculatum</name>
    <dbReference type="NCBI Taxonomy" id="48802"/>
    <lineage>
        <taxon>Eukaryota</taxon>
        <taxon>Metazoa</taxon>
        <taxon>Ecdysozoa</taxon>
        <taxon>Arthropoda</taxon>
        <taxon>Chelicerata</taxon>
        <taxon>Arachnida</taxon>
        <taxon>Acari</taxon>
        <taxon>Parasitiformes</taxon>
        <taxon>Ixodida</taxon>
        <taxon>Ixodoidea</taxon>
        <taxon>Ixodidae</taxon>
        <taxon>Amblyomminae</taxon>
        <taxon>Amblyomma</taxon>
    </lineage>
</organism>